<dbReference type="InterPro" id="IPR007284">
    <property type="entry name" value="Ground-like_dom"/>
</dbReference>
<comment type="caution">
    <text evidence="3">The sequence shown here is derived from an EMBL/GenBank/DDBJ whole genome shotgun (WGS) entry which is preliminary data.</text>
</comment>
<evidence type="ECO:0000256" key="1">
    <source>
        <dbReference type="SAM" id="SignalP"/>
    </source>
</evidence>
<dbReference type="PANTHER" id="PTHR31967">
    <property type="entry name" value="GROUNDHOG (HEDGEHOG-LIKE FAMILY)-RELATED"/>
    <property type="match status" value="1"/>
</dbReference>
<gene>
    <name evidence="3" type="ORF">PENTCL1PPCAC_2215</name>
</gene>
<keyword evidence="4" id="KW-1185">Reference proteome</keyword>
<dbReference type="AlphaFoldDB" id="A0AAV5SIQ4"/>
<evidence type="ECO:0000313" key="4">
    <source>
        <dbReference type="Proteomes" id="UP001432027"/>
    </source>
</evidence>
<dbReference type="Proteomes" id="UP001432027">
    <property type="component" value="Unassembled WGS sequence"/>
</dbReference>
<dbReference type="EMBL" id="BTSX01000001">
    <property type="protein sequence ID" value="GMS80040.1"/>
    <property type="molecule type" value="Genomic_DNA"/>
</dbReference>
<feature type="chain" id="PRO_5043439515" description="Ground-like domain-containing protein" evidence="1">
    <location>
        <begin position="21"/>
        <end position="246"/>
    </location>
</feature>
<name>A0AAV5SIQ4_9BILA</name>
<organism evidence="3 4">
    <name type="scientific">Pristionchus entomophagus</name>
    <dbReference type="NCBI Taxonomy" id="358040"/>
    <lineage>
        <taxon>Eukaryota</taxon>
        <taxon>Metazoa</taxon>
        <taxon>Ecdysozoa</taxon>
        <taxon>Nematoda</taxon>
        <taxon>Chromadorea</taxon>
        <taxon>Rhabditida</taxon>
        <taxon>Rhabditina</taxon>
        <taxon>Diplogasteromorpha</taxon>
        <taxon>Diplogasteroidea</taxon>
        <taxon>Neodiplogasteridae</taxon>
        <taxon>Pristionchus</taxon>
    </lineage>
</organism>
<sequence>MHRFLIVFFIVSGELKEIRAAEECFKPVGSDSCSKGKPRSLKDVEVLWVEETSTEGFPVLRNIKTRQAVPMPMGGGNGTDPSVIAALLGAPHTAAVPNQSTNKDAMIVISEQGDVAPGSFQVQEGINGRRPAGPLPRCFFNRSGFSCCNHVLNDLVEGLMERMQREPAYSRCNTHRITQRISATLRGQPGWERQDFEIMVSLGDFAQTVHFQGDLACKLEIDGKFFLVYGTPKFDSAGVFMTRMRM</sequence>
<proteinExistence type="predicted"/>
<protein>
    <recommendedName>
        <fullName evidence="2">Ground-like domain-containing protein</fullName>
    </recommendedName>
</protein>
<reference evidence="3" key="1">
    <citation type="submission" date="2023-10" db="EMBL/GenBank/DDBJ databases">
        <title>Genome assembly of Pristionchus species.</title>
        <authorList>
            <person name="Yoshida K."/>
            <person name="Sommer R.J."/>
        </authorList>
    </citation>
    <scope>NUCLEOTIDE SEQUENCE</scope>
    <source>
        <strain evidence="3">RS0144</strain>
    </source>
</reference>
<evidence type="ECO:0000313" key="3">
    <source>
        <dbReference type="EMBL" id="GMS80040.1"/>
    </source>
</evidence>
<dbReference type="Pfam" id="PF04155">
    <property type="entry name" value="Ground-like"/>
    <property type="match status" value="1"/>
</dbReference>
<dbReference type="PANTHER" id="PTHR31967:SF14">
    <property type="entry name" value="GROUND-LIKE DOMAIN-CONTAINING PROTEIN"/>
    <property type="match status" value="1"/>
</dbReference>
<accession>A0AAV5SIQ4</accession>
<keyword evidence="1" id="KW-0732">Signal</keyword>
<feature type="domain" description="Ground-like" evidence="2">
    <location>
        <begin position="144"/>
        <end position="229"/>
    </location>
</feature>
<feature type="signal peptide" evidence="1">
    <location>
        <begin position="1"/>
        <end position="20"/>
    </location>
</feature>
<evidence type="ECO:0000259" key="2">
    <source>
        <dbReference type="Pfam" id="PF04155"/>
    </source>
</evidence>